<comment type="caution">
    <text evidence="2">The sequence shown here is derived from an EMBL/GenBank/DDBJ whole genome shotgun (WGS) entry which is preliminary data.</text>
</comment>
<dbReference type="PANTHER" id="PTHR33164">
    <property type="entry name" value="TRANSCRIPTIONAL REGULATOR, MARR FAMILY"/>
    <property type="match status" value="1"/>
</dbReference>
<dbReference type="PROSITE" id="PS50995">
    <property type="entry name" value="HTH_MARR_2"/>
    <property type="match status" value="1"/>
</dbReference>
<feature type="domain" description="HTH marR-type" evidence="1">
    <location>
        <begin position="22"/>
        <end position="154"/>
    </location>
</feature>
<evidence type="ECO:0000313" key="2">
    <source>
        <dbReference type="EMBL" id="MEV5245854.1"/>
    </source>
</evidence>
<dbReference type="InterPro" id="IPR000835">
    <property type="entry name" value="HTH_MarR-typ"/>
</dbReference>
<dbReference type="Gene3D" id="1.10.10.10">
    <property type="entry name" value="Winged helix-like DNA-binding domain superfamily/Winged helix DNA-binding domain"/>
    <property type="match status" value="1"/>
</dbReference>
<gene>
    <name evidence="2" type="ORF">AB0K95_11365</name>
</gene>
<dbReference type="InterPro" id="IPR036388">
    <property type="entry name" value="WH-like_DNA-bd_sf"/>
</dbReference>
<evidence type="ECO:0000313" key="3">
    <source>
        <dbReference type="Proteomes" id="UP001552527"/>
    </source>
</evidence>
<keyword evidence="3" id="KW-1185">Reference proteome</keyword>
<proteinExistence type="predicted"/>
<accession>A0ABV3JCG6</accession>
<dbReference type="InterPro" id="IPR036390">
    <property type="entry name" value="WH_DNA-bd_sf"/>
</dbReference>
<dbReference type="SUPFAM" id="SSF46785">
    <property type="entry name" value="Winged helix' DNA-binding domain"/>
    <property type="match status" value="1"/>
</dbReference>
<reference evidence="2 3" key="1">
    <citation type="submission" date="2024-06" db="EMBL/GenBank/DDBJ databases">
        <title>The Natural Products Discovery Center: Release of the First 8490 Sequenced Strains for Exploring Actinobacteria Biosynthetic Diversity.</title>
        <authorList>
            <person name="Kalkreuter E."/>
            <person name="Kautsar S.A."/>
            <person name="Yang D."/>
            <person name="Bader C.D."/>
            <person name="Teijaro C.N."/>
            <person name="Fluegel L."/>
            <person name="Davis C.M."/>
            <person name="Simpson J.R."/>
            <person name="Lauterbach L."/>
            <person name="Steele A.D."/>
            <person name="Gui C."/>
            <person name="Meng S."/>
            <person name="Li G."/>
            <person name="Viehrig K."/>
            <person name="Ye F."/>
            <person name="Su P."/>
            <person name="Kiefer A.F."/>
            <person name="Nichols A."/>
            <person name="Cepeda A.J."/>
            <person name="Yan W."/>
            <person name="Fan B."/>
            <person name="Jiang Y."/>
            <person name="Adhikari A."/>
            <person name="Zheng C.-J."/>
            <person name="Schuster L."/>
            <person name="Cowan T.M."/>
            <person name="Smanski M.J."/>
            <person name="Chevrette M.G."/>
            <person name="De Carvalho L.P.S."/>
            <person name="Shen B."/>
        </authorList>
    </citation>
    <scope>NUCLEOTIDE SEQUENCE [LARGE SCALE GENOMIC DNA]</scope>
    <source>
        <strain evidence="2 3">NPDC052768</strain>
    </source>
</reference>
<dbReference type="SMART" id="SM00347">
    <property type="entry name" value="HTH_MARR"/>
    <property type="match status" value="1"/>
</dbReference>
<evidence type="ECO:0000259" key="1">
    <source>
        <dbReference type="PROSITE" id="PS50995"/>
    </source>
</evidence>
<dbReference type="Proteomes" id="UP001552527">
    <property type="component" value="Unassembled WGS sequence"/>
</dbReference>
<sequence>MRSEEEPAEVPRWLEPDEEEAWVSLTGLLLKLPAALDSDLRQHAGISHFEYLILSVLSETENHAMPMGELAILANSSPSRMTYAVARLEKKGWIYRRPDARNARFTLAHLTDDGVAFLRRIAPGHVATVRALVFDALDAGQVRQLDTLAKAILDKITTSDEWPPRSTRHGRPDTW</sequence>
<name>A0ABV3JCG6_9ACTN</name>
<dbReference type="PANTHER" id="PTHR33164:SF99">
    <property type="entry name" value="MARR FAMILY REGULATORY PROTEIN"/>
    <property type="match status" value="1"/>
</dbReference>
<dbReference type="InterPro" id="IPR039422">
    <property type="entry name" value="MarR/SlyA-like"/>
</dbReference>
<dbReference type="RefSeq" id="WP_364020756.1">
    <property type="nucleotide sequence ID" value="NZ_JBFATD010000004.1"/>
</dbReference>
<organism evidence="2 3">
    <name type="scientific">Streptomyces werraensis</name>
    <dbReference type="NCBI Taxonomy" id="68284"/>
    <lineage>
        <taxon>Bacteria</taxon>
        <taxon>Bacillati</taxon>
        <taxon>Actinomycetota</taxon>
        <taxon>Actinomycetes</taxon>
        <taxon>Kitasatosporales</taxon>
        <taxon>Streptomycetaceae</taxon>
        <taxon>Streptomyces</taxon>
    </lineage>
</organism>
<dbReference type="EMBL" id="JBFATE010000004">
    <property type="protein sequence ID" value="MEV5245854.1"/>
    <property type="molecule type" value="Genomic_DNA"/>
</dbReference>
<dbReference type="Pfam" id="PF01047">
    <property type="entry name" value="MarR"/>
    <property type="match status" value="1"/>
</dbReference>
<protein>
    <submittedName>
        <fullName evidence="2">MarR family transcriptional regulator</fullName>
    </submittedName>
</protein>